<dbReference type="AlphaFoldDB" id="A0AAW0GMC1"/>
<dbReference type="Proteomes" id="UP001385951">
    <property type="component" value="Unassembled WGS sequence"/>
</dbReference>
<comment type="caution">
    <text evidence="2">The sequence shown here is derived from an EMBL/GenBank/DDBJ whole genome shotgun (WGS) entry which is preliminary data.</text>
</comment>
<evidence type="ECO:0000313" key="3">
    <source>
        <dbReference type="Proteomes" id="UP001385951"/>
    </source>
</evidence>
<name>A0AAW0GMC1_9APHY</name>
<feature type="region of interest" description="Disordered" evidence="1">
    <location>
        <begin position="66"/>
        <end position="87"/>
    </location>
</feature>
<sequence length="133" mass="15202">MSSHHRSKPHFYPHQMSTSSRLLRQFIHDLKPCRSHRTYSQCTPGLLRLNHNTIIQPLRCLPRPPHRTFSSSTAVRASLASHPEGQPTELVYYPTQETLPPPEDPDDPEVDLIPPEEAKIEMTERAAEVCAFI</sequence>
<evidence type="ECO:0000313" key="2">
    <source>
        <dbReference type="EMBL" id="KAK7691338.1"/>
    </source>
</evidence>
<reference evidence="2 3" key="1">
    <citation type="submission" date="2022-09" db="EMBL/GenBank/DDBJ databases">
        <authorList>
            <person name="Palmer J.M."/>
        </authorList>
    </citation>
    <scope>NUCLEOTIDE SEQUENCE [LARGE SCALE GENOMIC DNA]</scope>
    <source>
        <strain evidence="2 3">DSM 7382</strain>
    </source>
</reference>
<evidence type="ECO:0000256" key="1">
    <source>
        <dbReference type="SAM" id="MobiDB-lite"/>
    </source>
</evidence>
<gene>
    <name evidence="2" type="ORF">QCA50_004732</name>
</gene>
<proteinExistence type="predicted"/>
<organism evidence="2 3">
    <name type="scientific">Cerrena zonata</name>
    <dbReference type="NCBI Taxonomy" id="2478898"/>
    <lineage>
        <taxon>Eukaryota</taxon>
        <taxon>Fungi</taxon>
        <taxon>Dikarya</taxon>
        <taxon>Basidiomycota</taxon>
        <taxon>Agaricomycotina</taxon>
        <taxon>Agaricomycetes</taxon>
        <taxon>Polyporales</taxon>
        <taxon>Cerrenaceae</taxon>
        <taxon>Cerrena</taxon>
    </lineage>
</organism>
<accession>A0AAW0GMC1</accession>
<protein>
    <submittedName>
        <fullName evidence="2">Uncharacterized protein</fullName>
    </submittedName>
</protein>
<keyword evidence="3" id="KW-1185">Reference proteome</keyword>
<dbReference type="EMBL" id="JASBNA010000005">
    <property type="protein sequence ID" value="KAK7691338.1"/>
    <property type="molecule type" value="Genomic_DNA"/>
</dbReference>